<keyword evidence="5" id="KW-0670">Pyruvate</keyword>
<dbReference type="PIRSF" id="PIRSF006241">
    <property type="entry name" value="HyI"/>
    <property type="match status" value="1"/>
</dbReference>
<feature type="active site" description="Proton donor/acceptor" evidence="3">
    <location>
        <position position="249"/>
    </location>
</feature>
<feature type="active site" description="Proton donor/acceptor" evidence="3">
    <location>
        <position position="152"/>
    </location>
</feature>
<organism evidence="5 6">
    <name type="scientific">Streptomyces nanshensis</name>
    <dbReference type="NCBI Taxonomy" id="518642"/>
    <lineage>
        <taxon>Bacteria</taxon>
        <taxon>Bacillati</taxon>
        <taxon>Actinomycetota</taxon>
        <taxon>Actinomycetes</taxon>
        <taxon>Kitasatosporales</taxon>
        <taxon>Streptomycetaceae</taxon>
        <taxon>Streptomyces</taxon>
    </lineage>
</organism>
<dbReference type="EMBL" id="LJGW01000143">
    <property type="protein sequence ID" value="OEV12409.1"/>
    <property type="molecule type" value="Genomic_DNA"/>
</dbReference>
<dbReference type="InterPro" id="IPR026040">
    <property type="entry name" value="HyI-like"/>
</dbReference>
<dbReference type="AlphaFoldDB" id="A0A1E7L8A5"/>
<gene>
    <name evidence="5" type="ORF">AN218_08555</name>
</gene>
<accession>A0A1E7L8A5</accession>
<dbReference type="RefSeq" id="WP_070016153.1">
    <property type="nucleotide sequence ID" value="NZ_LJGW01000143.1"/>
</dbReference>
<evidence type="ECO:0000256" key="3">
    <source>
        <dbReference type="PIRSR" id="PIRSR006241-50"/>
    </source>
</evidence>
<keyword evidence="6" id="KW-1185">Reference proteome</keyword>
<feature type="domain" description="Xylose isomerase-like TIM barrel" evidence="4">
    <location>
        <begin position="29"/>
        <end position="264"/>
    </location>
</feature>
<evidence type="ECO:0000256" key="1">
    <source>
        <dbReference type="ARBA" id="ARBA00023235"/>
    </source>
</evidence>
<dbReference type="InterPro" id="IPR036237">
    <property type="entry name" value="Xyl_isomerase-like_sf"/>
</dbReference>
<dbReference type="GO" id="GO:0008903">
    <property type="term" value="F:hydroxypyruvate isomerase activity"/>
    <property type="evidence" value="ECO:0007669"/>
    <property type="project" value="TreeGrafter"/>
</dbReference>
<keyword evidence="1 2" id="KW-0413">Isomerase</keyword>
<dbReference type="PANTHER" id="PTHR43489:SF6">
    <property type="entry name" value="HYDROXYPYRUVATE ISOMERASE-RELATED"/>
    <property type="match status" value="1"/>
</dbReference>
<dbReference type="Pfam" id="PF01261">
    <property type="entry name" value="AP_endonuc_2"/>
    <property type="match status" value="1"/>
</dbReference>
<dbReference type="SUPFAM" id="SSF51658">
    <property type="entry name" value="Xylose isomerase-like"/>
    <property type="match status" value="1"/>
</dbReference>
<dbReference type="GO" id="GO:0046487">
    <property type="term" value="P:glyoxylate metabolic process"/>
    <property type="evidence" value="ECO:0007669"/>
    <property type="project" value="TreeGrafter"/>
</dbReference>
<dbReference type="Gene3D" id="3.20.20.150">
    <property type="entry name" value="Divalent-metal-dependent TIM barrel enzymes"/>
    <property type="match status" value="1"/>
</dbReference>
<evidence type="ECO:0000259" key="4">
    <source>
        <dbReference type="Pfam" id="PF01261"/>
    </source>
</evidence>
<reference evidence="5 6" key="1">
    <citation type="journal article" date="2016" name="Front. Microbiol.">
        <title>Comparative Genomics Analysis of Streptomyces Species Reveals Their Adaptation to the Marine Environment and Their Diversity at the Genomic Level.</title>
        <authorList>
            <person name="Tian X."/>
            <person name="Zhang Z."/>
            <person name="Yang T."/>
            <person name="Chen M."/>
            <person name="Li J."/>
            <person name="Chen F."/>
            <person name="Yang J."/>
            <person name="Li W."/>
            <person name="Zhang B."/>
            <person name="Zhang Z."/>
            <person name="Wu J."/>
            <person name="Zhang C."/>
            <person name="Long L."/>
            <person name="Xiao J."/>
        </authorList>
    </citation>
    <scope>NUCLEOTIDE SEQUENCE [LARGE SCALE GENOMIC DNA]</scope>
    <source>
        <strain evidence="5 6">SCSIO 10429</strain>
    </source>
</reference>
<dbReference type="Proteomes" id="UP000176005">
    <property type="component" value="Unassembled WGS sequence"/>
</dbReference>
<dbReference type="PANTHER" id="PTHR43489">
    <property type="entry name" value="ISOMERASE"/>
    <property type="match status" value="1"/>
</dbReference>
<dbReference type="PATRIC" id="fig|518642.10.peg.1228"/>
<comment type="similarity">
    <text evidence="2">Belongs to the hyi family.</text>
</comment>
<evidence type="ECO:0000256" key="2">
    <source>
        <dbReference type="PIRNR" id="PIRNR006241"/>
    </source>
</evidence>
<protein>
    <submittedName>
        <fullName evidence="5">Hydroxypyruvate isomerase</fullName>
    </submittedName>
</protein>
<evidence type="ECO:0000313" key="5">
    <source>
        <dbReference type="EMBL" id="OEV12409.1"/>
    </source>
</evidence>
<proteinExistence type="inferred from homology"/>
<sequence length="268" mass="28326">MRIETPSGPIRLAANLKWLFTELPFEERFDAAAQAGFRAVEFPSPYALAPSRVRRLLDAAGLEQVLVNTPAGPAGSATAAGAAYVPGAREEFRAGVERALEYAAVLGTRVVHVMAGVRPQDSDPDAAFAGYVANIAWAADRARGSGVRLALEAINRRDQPGYGLASMETAAAVAQAVDPETVGVLFDVYHAQVSGGNVIERFETLRTAVAHVQIADNPGRGEPGTGEIAYARVLERIAGSGYPGWVGCEYEPASGTAEGLVWTKGLYR</sequence>
<dbReference type="InterPro" id="IPR013022">
    <property type="entry name" value="Xyl_isomerase-like_TIM-brl"/>
</dbReference>
<name>A0A1E7L8A5_9ACTN</name>
<dbReference type="InterPro" id="IPR050417">
    <property type="entry name" value="Sugar_Epim/Isomerase"/>
</dbReference>
<evidence type="ECO:0000313" key="6">
    <source>
        <dbReference type="Proteomes" id="UP000176005"/>
    </source>
</evidence>
<comment type="caution">
    <text evidence="5">The sequence shown here is derived from an EMBL/GenBank/DDBJ whole genome shotgun (WGS) entry which is preliminary data.</text>
</comment>